<dbReference type="Gene3D" id="2.60.40.10">
    <property type="entry name" value="Immunoglobulins"/>
    <property type="match status" value="2"/>
</dbReference>
<evidence type="ECO:0000256" key="2">
    <source>
        <dbReference type="SAM" id="Phobius"/>
    </source>
</evidence>
<dbReference type="AlphaFoldDB" id="A0A0R1JNC0"/>
<evidence type="ECO:0000313" key="5">
    <source>
        <dbReference type="EMBL" id="KRK72960.1"/>
    </source>
</evidence>
<feature type="chain" id="PRO_5039054257" description="Gram-positive pilin subunit D1 N-terminal domain-containing protein" evidence="3">
    <location>
        <begin position="20"/>
        <end position="426"/>
    </location>
</feature>
<dbReference type="InterPro" id="IPR013783">
    <property type="entry name" value="Ig-like_fold"/>
</dbReference>
<dbReference type="STRING" id="1291734.FD02_GL001380"/>
<keyword evidence="2" id="KW-1133">Transmembrane helix</keyword>
<dbReference type="Proteomes" id="UP000051804">
    <property type="component" value="Unassembled WGS sequence"/>
</dbReference>
<keyword evidence="6" id="KW-1185">Reference proteome</keyword>
<dbReference type="RefSeq" id="WP_054723474.1">
    <property type="nucleotide sequence ID" value="NZ_AZDJ01000016.1"/>
</dbReference>
<name>A0A0R1JNC0_9LACO</name>
<keyword evidence="2" id="KW-0812">Transmembrane</keyword>
<keyword evidence="2" id="KW-0472">Membrane</keyword>
<protein>
    <recommendedName>
        <fullName evidence="4">Gram-positive pilin subunit D1 N-terminal domain-containing protein</fullName>
    </recommendedName>
</protein>
<evidence type="ECO:0000313" key="6">
    <source>
        <dbReference type="Proteomes" id="UP000051804"/>
    </source>
</evidence>
<comment type="caution">
    <text evidence="5">The sequence shown here is derived from an EMBL/GenBank/DDBJ whole genome shotgun (WGS) entry which is preliminary data.</text>
</comment>
<sequence>MKRFLLALLAGLLTAVALAAPRPSQASGDDANVVLHKRIYRDARLSQRPDFDWAYESGTELTLDDDSFGLNGAHFRIYDATALLAPDDVDAAVLAERFAQMSCRQAIAYAEDHDLPLAGHNPDGSSGELVTQTVAKADGTTEDGYASFTVPKQVGGRWAAYLIIETKVDADKLLNIDLDKKAVPILLVFPTVENETELDEVHIYPKNVGYVRDPYFFKYGVTTSGEQVRLAGAIFALYQYDDAGRKMYLDQSPVNDLKNSWVYTDDPLNHPKVELFIADKNGLVNTGPRFLPSGIYYFEELKSVPGYTNNLGEHGVKVEIPDSWTDDDGNFRPVLVNGEPLIETLEGDVTAEALALGRPRVYNYQQATTTPTKPKPGVTTAGPGSPGKPGLLPGLGEASTWLAMGIGLLLMLTTYWLLRRKERQRA</sequence>
<evidence type="ECO:0000256" key="1">
    <source>
        <dbReference type="SAM" id="MobiDB-lite"/>
    </source>
</evidence>
<gene>
    <name evidence="5" type="ORF">FD02_GL001380</name>
</gene>
<organism evidence="5 6">
    <name type="scientific">Lacticaseibacillus nasuensis JCM 17158</name>
    <dbReference type="NCBI Taxonomy" id="1291734"/>
    <lineage>
        <taxon>Bacteria</taxon>
        <taxon>Bacillati</taxon>
        <taxon>Bacillota</taxon>
        <taxon>Bacilli</taxon>
        <taxon>Lactobacillales</taxon>
        <taxon>Lactobacillaceae</taxon>
        <taxon>Lacticaseibacillus</taxon>
    </lineage>
</organism>
<dbReference type="InterPro" id="IPR032364">
    <property type="entry name" value="GramPos_pilinD1_N"/>
</dbReference>
<dbReference type="OrthoDB" id="2326665at2"/>
<proteinExistence type="predicted"/>
<evidence type="ECO:0000256" key="3">
    <source>
        <dbReference type="SAM" id="SignalP"/>
    </source>
</evidence>
<feature type="region of interest" description="Disordered" evidence="1">
    <location>
        <begin position="367"/>
        <end position="391"/>
    </location>
</feature>
<dbReference type="EMBL" id="AZDJ01000016">
    <property type="protein sequence ID" value="KRK72960.1"/>
    <property type="molecule type" value="Genomic_DNA"/>
</dbReference>
<feature type="domain" description="Gram-positive pilin subunit D1 N-terminal" evidence="4">
    <location>
        <begin position="29"/>
        <end position="208"/>
    </location>
</feature>
<dbReference type="PATRIC" id="fig|1291734.4.peg.1419"/>
<feature type="transmembrane region" description="Helical" evidence="2">
    <location>
        <begin position="398"/>
        <end position="418"/>
    </location>
</feature>
<evidence type="ECO:0000259" key="4">
    <source>
        <dbReference type="Pfam" id="PF16555"/>
    </source>
</evidence>
<keyword evidence="3" id="KW-0732">Signal</keyword>
<dbReference type="Pfam" id="PF16555">
    <property type="entry name" value="GramPos_pilinD1"/>
    <property type="match status" value="1"/>
</dbReference>
<reference evidence="5 6" key="1">
    <citation type="journal article" date="2015" name="Genome Announc.">
        <title>Expanding the biotechnology potential of lactobacilli through comparative genomics of 213 strains and associated genera.</title>
        <authorList>
            <person name="Sun Z."/>
            <person name="Harris H.M."/>
            <person name="McCann A."/>
            <person name="Guo C."/>
            <person name="Argimon S."/>
            <person name="Zhang W."/>
            <person name="Yang X."/>
            <person name="Jeffery I.B."/>
            <person name="Cooney J.C."/>
            <person name="Kagawa T.F."/>
            <person name="Liu W."/>
            <person name="Song Y."/>
            <person name="Salvetti E."/>
            <person name="Wrobel A."/>
            <person name="Rasinkangas P."/>
            <person name="Parkhill J."/>
            <person name="Rea M.C."/>
            <person name="O'Sullivan O."/>
            <person name="Ritari J."/>
            <person name="Douillard F.P."/>
            <person name="Paul Ross R."/>
            <person name="Yang R."/>
            <person name="Briner A.E."/>
            <person name="Felis G.E."/>
            <person name="de Vos W.M."/>
            <person name="Barrangou R."/>
            <person name="Klaenhammer T.R."/>
            <person name="Caufield P.W."/>
            <person name="Cui Y."/>
            <person name="Zhang H."/>
            <person name="O'Toole P.W."/>
        </authorList>
    </citation>
    <scope>NUCLEOTIDE SEQUENCE [LARGE SCALE GENOMIC DNA]</scope>
    <source>
        <strain evidence="5 6">JCM 17158</strain>
    </source>
</reference>
<feature type="signal peptide" evidence="3">
    <location>
        <begin position="1"/>
        <end position="19"/>
    </location>
</feature>
<accession>A0A0R1JNC0</accession>